<dbReference type="SUPFAM" id="SSF53807">
    <property type="entry name" value="Helical backbone' metal receptor"/>
    <property type="match status" value="1"/>
</dbReference>
<dbReference type="EMBL" id="CP054706">
    <property type="protein sequence ID" value="QQK79828.1"/>
    <property type="molecule type" value="Genomic_DNA"/>
</dbReference>
<evidence type="ECO:0000313" key="8">
    <source>
        <dbReference type="Proteomes" id="UP000595349"/>
    </source>
</evidence>
<dbReference type="PANTHER" id="PTHR30535:SF34">
    <property type="entry name" value="MOLYBDATE-BINDING PROTEIN MOLA"/>
    <property type="match status" value="1"/>
</dbReference>
<dbReference type="InterPro" id="IPR002491">
    <property type="entry name" value="ABC_transptr_periplasmic_BD"/>
</dbReference>
<feature type="region of interest" description="Disordered" evidence="4">
    <location>
        <begin position="30"/>
        <end position="58"/>
    </location>
</feature>
<feature type="domain" description="Fe/B12 periplasmic-binding" evidence="6">
    <location>
        <begin position="66"/>
        <end position="318"/>
    </location>
</feature>
<evidence type="ECO:0000256" key="2">
    <source>
        <dbReference type="ARBA" id="ARBA00022729"/>
    </source>
</evidence>
<dbReference type="Proteomes" id="UP000595349">
    <property type="component" value="Chromosome"/>
</dbReference>
<keyword evidence="3" id="KW-0175">Coiled coil</keyword>
<comment type="similarity">
    <text evidence="1">Belongs to the bacterial solute-binding protein 8 family.</text>
</comment>
<evidence type="ECO:0000256" key="3">
    <source>
        <dbReference type="SAM" id="Coils"/>
    </source>
</evidence>
<dbReference type="InterPro" id="IPR054828">
    <property type="entry name" value="Vit_B12_bind_prot"/>
</dbReference>
<dbReference type="InterPro" id="IPR050902">
    <property type="entry name" value="ABC_Transporter_SBP"/>
</dbReference>
<evidence type="ECO:0000313" key="7">
    <source>
        <dbReference type="EMBL" id="QQK79828.1"/>
    </source>
</evidence>
<proteinExistence type="inferred from homology"/>
<dbReference type="KEGG" id="scib:HUG20_07980"/>
<accession>A0A7T6ZAB8</accession>
<evidence type="ECO:0000259" key="6">
    <source>
        <dbReference type="PROSITE" id="PS50983"/>
    </source>
</evidence>
<dbReference type="PROSITE" id="PS51257">
    <property type="entry name" value="PROKAR_LIPOPROTEIN"/>
    <property type="match status" value="1"/>
</dbReference>
<keyword evidence="2 5" id="KW-0732">Signal</keyword>
<feature type="compositionally biased region" description="Acidic residues" evidence="4">
    <location>
        <begin position="30"/>
        <end position="40"/>
    </location>
</feature>
<feature type="signal peptide" evidence="5">
    <location>
        <begin position="1"/>
        <end position="25"/>
    </location>
</feature>
<evidence type="ECO:0000256" key="4">
    <source>
        <dbReference type="SAM" id="MobiDB-lite"/>
    </source>
</evidence>
<feature type="chain" id="PRO_5038875062" evidence="5">
    <location>
        <begin position="26"/>
        <end position="321"/>
    </location>
</feature>
<gene>
    <name evidence="7" type="ORF">HUG20_07980</name>
</gene>
<protein>
    <submittedName>
        <fullName evidence="7">ABC transporter substrate-binding protein</fullName>
    </submittedName>
</protein>
<evidence type="ECO:0000256" key="1">
    <source>
        <dbReference type="ARBA" id="ARBA00008814"/>
    </source>
</evidence>
<dbReference type="GO" id="GO:0071281">
    <property type="term" value="P:cellular response to iron ion"/>
    <property type="evidence" value="ECO:0007669"/>
    <property type="project" value="TreeGrafter"/>
</dbReference>
<dbReference type="PROSITE" id="PS50983">
    <property type="entry name" value="FE_B12_PBP"/>
    <property type="match status" value="1"/>
</dbReference>
<feature type="coiled-coil region" evidence="3">
    <location>
        <begin position="175"/>
        <end position="205"/>
    </location>
</feature>
<dbReference type="CDD" id="cd01143">
    <property type="entry name" value="YvrC"/>
    <property type="match status" value="1"/>
</dbReference>
<dbReference type="PANTHER" id="PTHR30535">
    <property type="entry name" value="VITAMIN B12-BINDING PROTEIN"/>
    <property type="match status" value="1"/>
</dbReference>
<evidence type="ECO:0000256" key="5">
    <source>
        <dbReference type="SAM" id="SignalP"/>
    </source>
</evidence>
<dbReference type="NCBIfam" id="NF038402">
    <property type="entry name" value="TroA_like"/>
    <property type="match status" value="1"/>
</dbReference>
<dbReference type="Pfam" id="PF01497">
    <property type="entry name" value="Peripla_BP_2"/>
    <property type="match status" value="1"/>
</dbReference>
<dbReference type="Gene3D" id="3.40.50.1980">
    <property type="entry name" value="Nitrogenase molybdenum iron protein domain"/>
    <property type="match status" value="2"/>
</dbReference>
<sequence>MPMIRSMYAYRSFMLLLLLILTACGSQETENEQISEDSEDTGSSHYPIEVEDADGNVAQITREPERIVSLMPSNTEIVFALDEGDALVGVTDFDDYPEEAASIESVGSGMEFDVERVLALEPDLVLDHASSGDAADEGLEQLENAGIDVLTVADPHSLQEAYGVIEDVGTVVNREAEAEDIIQGIESEIEDIQQVTNEIPEEEQKRVWIEVSEDPDLYTTGSDTFMDDMLTTVGAKNAAEDSEGWVAYTEEDAVALDPDVIITTYGDEETIMEREGWQEVTAIQDEAVHRLDEDLLSRPGPRLTEGLRTLAEHIYEDEWTN</sequence>
<name>A0A7T6ZAB8_9BACI</name>
<organism evidence="7 8">
    <name type="scientific">Salicibibacter cibi</name>
    <dbReference type="NCBI Taxonomy" id="2743001"/>
    <lineage>
        <taxon>Bacteria</taxon>
        <taxon>Bacillati</taxon>
        <taxon>Bacillota</taxon>
        <taxon>Bacilli</taxon>
        <taxon>Bacillales</taxon>
        <taxon>Bacillaceae</taxon>
        <taxon>Salicibibacter</taxon>
    </lineage>
</organism>
<dbReference type="AlphaFoldDB" id="A0A7T6ZAB8"/>
<reference evidence="7 8" key="1">
    <citation type="submission" date="2020-06" db="EMBL/GenBank/DDBJ databases">
        <title>Genomic analysis of Salicibibacter sp. NKC21-4.</title>
        <authorList>
            <person name="Oh Y.J."/>
        </authorList>
    </citation>
    <scope>NUCLEOTIDE SEQUENCE [LARGE SCALE GENOMIC DNA]</scope>
    <source>
        <strain evidence="7 8">NKC21-4</strain>
    </source>
</reference>
<keyword evidence="8" id="KW-1185">Reference proteome</keyword>